<dbReference type="SUPFAM" id="SSF51182">
    <property type="entry name" value="RmlC-like cupins"/>
    <property type="match status" value="1"/>
</dbReference>
<accession>A0AA50DCM0</accession>
<dbReference type="InterPro" id="IPR011051">
    <property type="entry name" value="RmlC_Cupin_sf"/>
</dbReference>
<keyword evidence="1" id="KW-0614">Plasmid</keyword>
<dbReference type="RefSeq" id="WP_191192686.1">
    <property type="nucleotide sequence ID" value="NZ_CP132306.1"/>
</dbReference>
<dbReference type="EMBL" id="CP132306">
    <property type="protein sequence ID" value="WLS01067.1"/>
    <property type="molecule type" value="Genomic_DNA"/>
</dbReference>
<geneLocation type="plasmid" evidence="1 2">
    <name>unnamed4</name>
</geneLocation>
<dbReference type="InterPro" id="IPR014710">
    <property type="entry name" value="RmlC-like_jellyroll"/>
</dbReference>
<proteinExistence type="predicted"/>
<evidence type="ECO:0000313" key="2">
    <source>
        <dbReference type="Proteomes" id="UP001234585"/>
    </source>
</evidence>
<protein>
    <submittedName>
        <fullName evidence="1">Cupin domain-containing protein</fullName>
    </submittedName>
</protein>
<dbReference type="PANTHER" id="PTHR40943:SF1">
    <property type="entry name" value="CYTOPLASMIC PROTEIN"/>
    <property type="match status" value="1"/>
</dbReference>
<gene>
    <name evidence="1" type="ORF">Q9313_26455</name>
</gene>
<dbReference type="AlphaFoldDB" id="A0AA50DCM0"/>
<dbReference type="Proteomes" id="UP001234585">
    <property type="component" value="Plasmid unnamed4"/>
</dbReference>
<keyword evidence="2" id="KW-1185">Reference proteome</keyword>
<evidence type="ECO:0000313" key="1">
    <source>
        <dbReference type="EMBL" id="WLS01067.1"/>
    </source>
</evidence>
<organism evidence="1 2">
    <name type="scientific">Shinella sumterensis</name>
    <dbReference type="NCBI Taxonomy" id="1967501"/>
    <lineage>
        <taxon>Bacteria</taxon>
        <taxon>Pseudomonadati</taxon>
        <taxon>Pseudomonadota</taxon>
        <taxon>Alphaproteobacteria</taxon>
        <taxon>Hyphomicrobiales</taxon>
        <taxon>Rhizobiaceae</taxon>
        <taxon>Shinella</taxon>
    </lineage>
</organism>
<dbReference type="InterPro" id="IPR008579">
    <property type="entry name" value="UGlyAH_Cupin_dom"/>
</dbReference>
<dbReference type="Pfam" id="PF05899">
    <property type="entry name" value="Cupin_3"/>
    <property type="match status" value="1"/>
</dbReference>
<name>A0AA50DCM0_9HYPH</name>
<dbReference type="Gene3D" id="2.60.120.10">
    <property type="entry name" value="Jelly Rolls"/>
    <property type="match status" value="1"/>
</dbReference>
<dbReference type="PANTHER" id="PTHR40943">
    <property type="entry name" value="CYTOPLASMIC PROTEIN-RELATED"/>
    <property type="match status" value="1"/>
</dbReference>
<reference evidence="1 2" key="1">
    <citation type="submission" date="2023-08" db="EMBL/GenBank/DDBJ databases">
        <title>Pathogen: clinical or host-associated sample.</title>
        <authorList>
            <person name="Hergert J."/>
            <person name="Casey R."/>
            <person name="Wagner J."/>
            <person name="Young E.L."/>
            <person name="Oakeson K.F."/>
        </authorList>
    </citation>
    <scope>NUCLEOTIDE SEQUENCE [LARGE SCALE GENOMIC DNA]</scope>
    <source>
        <strain evidence="1 2">1760953</strain>
        <plasmid evidence="1 2">unnamed4</plasmid>
    </source>
</reference>
<sequence>MTKLLSFNIKTLQGGVEGRPSPDRLIEGDPVTTTWLMEDQAAQAGIWAATEGAQRMERGDTTWELFTILDGEVEIAEDGGAPQRFGPGDTVIVKPGFQGIWRTLHPVKKSFVTLEIPSSSLGRSNSLKDDAADRV</sequence>